<evidence type="ECO:0000313" key="1">
    <source>
        <dbReference type="EMBL" id="OWY90316.1"/>
    </source>
</evidence>
<gene>
    <name evidence="1" type="ORF">PHMEG_00041610</name>
</gene>
<keyword evidence="2" id="KW-1185">Reference proteome</keyword>
<dbReference type="Proteomes" id="UP000198211">
    <property type="component" value="Unassembled WGS sequence"/>
</dbReference>
<name>A0A225UCH0_9STRA</name>
<dbReference type="EMBL" id="NBNE01023293">
    <property type="protein sequence ID" value="OWY90316.1"/>
    <property type="molecule type" value="Genomic_DNA"/>
</dbReference>
<protein>
    <submittedName>
        <fullName evidence="1">Uncharacterized protein</fullName>
    </submittedName>
</protein>
<dbReference type="AlphaFoldDB" id="A0A225UCH0"/>
<proteinExistence type="predicted"/>
<comment type="caution">
    <text evidence="1">The sequence shown here is derived from an EMBL/GenBank/DDBJ whole genome shotgun (WGS) entry which is preliminary data.</text>
</comment>
<reference evidence="2" key="1">
    <citation type="submission" date="2017-03" db="EMBL/GenBank/DDBJ databases">
        <title>Phytopthora megakarya and P. palmivora, two closely related causual agents of cacao black pod achieved similar genome size and gene model numbers by different mechanisms.</title>
        <authorList>
            <person name="Ali S."/>
            <person name="Shao J."/>
            <person name="Larry D.J."/>
            <person name="Kronmiller B."/>
            <person name="Shen D."/>
            <person name="Strem M.D."/>
            <person name="Melnick R.L."/>
            <person name="Guiltinan M.J."/>
            <person name="Tyler B.M."/>
            <person name="Meinhardt L.W."/>
            <person name="Bailey B.A."/>
        </authorList>
    </citation>
    <scope>NUCLEOTIDE SEQUENCE [LARGE SCALE GENOMIC DNA]</scope>
    <source>
        <strain evidence="2">zdho120</strain>
    </source>
</reference>
<organism evidence="1 2">
    <name type="scientific">Phytophthora megakarya</name>
    <dbReference type="NCBI Taxonomy" id="4795"/>
    <lineage>
        <taxon>Eukaryota</taxon>
        <taxon>Sar</taxon>
        <taxon>Stramenopiles</taxon>
        <taxon>Oomycota</taxon>
        <taxon>Peronosporomycetes</taxon>
        <taxon>Peronosporales</taxon>
        <taxon>Peronosporaceae</taxon>
        <taxon>Phytophthora</taxon>
    </lineage>
</organism>
<sequence length="110" mass="12775">MHLWVMAYILTPRRPKSTKTRLPFALCGMHSGKHLKCNRSVSSGNVLFHRLIRTKTSEEQGLSLFPYKTSFIMCPCTRLAWRWQCKCIRYHQFSTLSISPGTASQTILLW</sequence>
<accession>A0A225UCH0</accession>
<evidence type="ECO:0000313" key="2">
    <source>
        <dbReference type="Proteomes" id="UP000198211"/>
    </source>
</evidence>